<feature type="transmembrane region" description="Helical" evidence="10">
    <location>
        <begin position="333"/>
        <end position="354"/>
    </location>
</feature>
<dbReference type="NCBIfam" id="TIGR00254">
    <property type="entry name" value="GGDEF"/>
    <property type="match status" value="1"/>
</dbReference>
<evidence type="ECO:0000259" key="16">
    <source>
        <dbReference type="PROSITE" id="PS50887"/>
    </source>
</evidence>
<reference evidence="17 18" key="1">
    <citation type="submission" date="2016-11" db="EMBL/GenBank/DDBJ databases">
        <title>Mixed transmission modes and dynamic genome evolution in an obligate animal-bacterial symbiosis.</title>
        <authorList>
            <person name="Russell S.L."/>
            <person name="Corbett-Detig R.B."/>
            <person name="Cavanaugh C.M."/>
        </authorList>
    </citation>
    <scope>NUCLEOTIDE SEQUENCE [LARGE SCALE GENOMIC DNA]</scope>
    <source>
        <strain evidence="17">Sveles-Q1</strain>
    </source>
</reference>
<dbReference type="Gene3D" id="3.30.450.350">
    <property type="entry name" value="CHASE domain"/>
    <property type="match status" value="1"/>
</dbReference>
<dbReference type="Pfam" id="PF00989">
    <property type="entry name" value="PAS"/>
    <property type="match status" value="1"/>
</dbReference>
<dbReference type="NCBIfam" id="TIGR00229">
    <property type="entry name" value="sensory_box"/>
    <property type="match status" value="3"/>
</dbReference>
<dbReference type="RefSeq" id="WP_078484128.1">
    <property type="nucleotide sequence ID" value="NZ_MPRL01000047.1"/>
</dbReference>
<dbReference type="SUPFAM" id="SSF52172">
    <property type="entry name" value="CheY-like"/>
    <property type="match status" value="1"/>
</dbReference>
<feature type="domain" description="PAS" evidence="12">
    <location>
        <begin position="366"/>
        <end position="411"/>
    </location>
</feature>
<dbReference type="SMART" id="SM00448">
    <property type="entry name" value="REC"/>
    <property type="match status" value="1"/>
</dbReference>
<comment type="cofactor">
    <cofactor evidence="1">
        <name>Mg(2+)</name>
        <dbReference type="ChEBI" id="CHEBI:18420"/>
    </cofactor>
</comment>
<dbReference type="CDD" id="cd00130">
    <property type="entry name" value="PAS"/>
    <property type="match status" value="3"/>
</dbReference>
<feature type="modified residue" description="4-aspartylphosphate" evidence="9">
    <location>
        <position position="1248"/>
    </location>
</feature>
<dbReference type="InterPro" id="IPR035965">
    <property type="entry name" value="PAS-like_dom_sf"/>
</dbReference>
<dbReference type="CDD" id="cd17569">
    <property type="entry name" value="REC_HupR-like"/>
    <property type="match status" value="1"/>
</dbReference>
<dbReference type="InterPro" id="IPR000160">
    <property type="entry name" value="GGDEF_dom"/>
</dbReference>
<gene>
    <name evidence="17" type="ORF">BOW53_10980</name>
</gene>
<evidence type="ECO:0000256" key="3">
    <source>
        <dbReference type="ARBA" id="ARBA00012282"/>
    </source>
</evidence>
<dbReference type="SMART" id="SM01079">
    <property type="entry name" value="CHASE"/>
    <property type="match status" value="1"/>
</dbReference>
<dbReference type="InterPro" id="IPR011006">
    <property type="entry name" value="CheY-like_superfamily"/>
</dbReference>
<dbReference type="GO" id="GO:0000160">
    <property type="term" value="P:phosphorelay signal transduction system"/>
    <property type="evidence" value="ECO:0007669"/>
    <property type="project" value="InterPro"/>
</dbReference>
<evidence type="ECO:0000259" key="14">
    <source>
        <dbReference type="PROSITE" id="PS50839"/>
    </source>
</evidence>
<dbReference type="CDD" id="cd01949">
    <property type="entry name" value="GGDEF"/>
    <property type="match status" value="1"/>
</dbReference>
<organism evidence="17 18">
    <name type="scientific">Solemya pervernicosa gill symbiont</name>
    <dbReference type="NCBI Taxonomy" id="642797"/>
    <lineage>
        <taxon>Bacteria</taxon>
        <taxon>Pseudomonadati</taxon>
        <taxon>Pseudomonadota</taxon>
        <taxon>Gammaproteobacteria</taxon>
        <taxon>sulfur-oxidizing symbionts</taxon>
    </lineage>
</organism>
<evidence type="ECO:0000313" key="18">
    <source>
        <dbReference type="Proteomes" id="UP000191110"/>
    </source>
</evidence>
<dbReference type="Gene3D" id="3.30.450.20">
    <property type="entry name" value="PAS domain"/>
    <property type="match status" value="3"/>
</dbReference>
<dbReference type="PROSITE" id="PS50883">
    <property type="entry name" value="EAL"/>
    <property type="match status" value="1"/>
</dbReference>
<dbReference type="GO" id="GO:0071111">
    <property type="term" value="F:cyclic-guanylate-specific phosphodiesterase activity"/>
    <property type="evidence" value="ECO:0007669"/>
    <property type="project" value="UniProtKB-EC"/>
</dbReference>
<feature type="domain" description="GGDEF" evidence="16">
    <location>
        <begin position="789"/>
        <end position="922"/>
    </location>
</feature>
<feature type="domain" description="CHASE" evidence="14">
    <location>
        <begin position="88"/>
        <end position="260"/>
    </location>
</feature>
<dbReference type="InterPro" id="IPR013767">
    <property type="entry name" value="PAS_fold"/>
</dbReference>
<dbReference type="SMART" id="SM00091">
    <property type="entry name" value="PAS"/>
    <property type="match status" value="3"/>
</dbReference>
<dbReference type="InterPro" id="IPR001789">
    <property type="entry name" value="Sig_transdc_resp-reg_receiver"/>
</dbReference>
<evidence type="ECO:0000256" key="6">
    <source>
        <dbReference type="ARBA" id="ARBA00022989"/>
    </source>
</evidence>
<dbReference type="PROSITE" id="PS50112">
    <property type="entry name" value="PAS"/>
    <property type="match status" value="3"/>
</dbReference>
<keyword evidence="4" id="KW-0973">c-di-GMP</keyword>
<evidence type="ECO:0000256" key="10">
    <source>
        <dbReference type="SAM" id="Phobius"/>
    </source>
</evidence>
<feature type="domain" description="PAS" evidence="12">
    <location>
        <begin position="635"/>
        <end position="678"/>
    </location>
</feature>
<dbReference type="InterPro" id="IPR000700">
    <property type="entry name" value="PAS-assoc_C"/>
</dbReference>
<proteinExistence type="predicted"/>
<keyword evidence="9" id="KW-0597">Phosphoprotein</keyword>
<dbReference type="Pfam" id="PF00563">
    <property type="entry name" value="EAL"/>
    <property type="match status" value="1"/>
</dbReference>
<feature type="domain" description="PAC" evidence="13">
    <location>
        <begin position="579"/>
        <end position="632"/>
    </location>
</feature>
<keyword evidence="6 10" id="KW-1133">Transmembrane helix</keyword>
<dbReference type="FunFam" id="3.20.20.450:FF:000001">
    <property type="entry name" value="Cyclic di-GMP phosphodiesterase yahA"/>
    <property type="match status" value="1"/>
</dbReference>
<feature type="domain" description="EAL" evidence="15">
    <location>
        <begin position="931"/>
        <end position="1185"/>
    </location>
</feature>
<dbReference type="GO" id="GO:0016020">
    <property type="term" value="C:membrane"/>
    <property type="evidence" value="ECO:0007669"/>
    <property type="project" value="UniProtKB-SubCell"/>
</dbReference>
<feature type="domain" description="PAS" evidence="12">
    <location>
        <begin position="501"/>
        <end position="547"/>
    </location>
</feature>
<evidence type="ECO:0000259" key="11">
    <source>
        <dbReference type="PROSITE" id="PS50110"/>
    </source>
</evidence>
<dbReference type="InterPro" id="IPR001610">
    <property type="entry name" value="PAC"/>
</dbReference>
<dbReference type="SUPFAM" id="SSF55073">
    <property type="entry name" value="Nucleotide cyclase"/>
    <property type="match status" value="1"/>
</dbReference>
<protein>
    <recommendedName>
        <fullName evidence="3">cyclic-guanylate-specific phosphodiesterase</fullName>
        <ecNumber evidence="3">3.1.4.52</ecNumber>
    </recommendedName>
</protein>
<dbReference type="PROSITE" id="PS50887">
    <property type="entry name" value="GGDEF"/>
    <property type="match status" value="1"/>
</dbReference>
<evidence type="ECO:0000256" key="4">
    <source>
        <dbReference type="ARBA" id="ARBA00022636"/>
    </source>
</evidence>
<evidence type="ECO:0000259" key="13">
    <source>
        <dbReference type="PROSITE" id="PS50113"/>
    </source>
</evidence>
<dbReference type="InterPro" id="IPR043128">
    <property type="entry name" value="Rev_trsase/Diguanyl_cyclase"/>
</dbReference>
<dbReference type="EC" id="3.1.4.52" evidence="3"/>
<dbReference type="Pfam" id="PF00990">
    <property type="entry name" value="GGDEF"/>
    <property type="match status" value="1"/>
</dbReference>
<dbReference type="PANTHER" id="PTHR44757">
    <property type="entry name" value="DIGUANYLATE CYCLASE DGCP"/>
    <property type="match status" value="1"/>
</dbReference>
<feature type="transmembrane region" description="Helical" evidence="10">
    <location>
        <begin position="21"/>
        <end position="44"/>
    </location>
</feature>
<evidence type="ECO:0000256" key="1">
    <source>
        <dbReference type="ARBA" id="ARBA00001946"/>
    </source>
</evidence>
<evidence type="ECO:0000313" key="17">
    <source>
        <dbReference type="EMBL" id="OOZ39600.1"/>
    </source>
</evidence>
<dbReference type="CDD" id="cd01948">
    <property type="entry name" value="EAL"/>
    <property type="match status" value="1"/>
</dbReference>
<dbReference type="FunFam" id="3.30.70.270:FF:000001">
    <property type="entry name" value="Diguanylate cyclase domain protein"/>
    <property type="match status" value="1"/>
</dbReference>
<dbReference type="SUPFAM" id="SSF141868">
    <property type="entry name" value="EAL domain-like"/>
    <property type="match status" value="1"/>
</dbReference>
<evidence type="ECO:0000256" key="7">
    <source>
        <dbReference type="ARBA" id="ARBA00023136"/>
    </source>
</evidence>
<keyword evidence="18" id="KW-1185">Reference proteome</keyword>
<sequence length="1319" mass="148547">MRTKMRETPLIAAIDHLLRRIPPETVVIATALVAISAFIGVYLYERQVEEISLSVEFETAAGERIDAISNELARHEQIVRALSAFVKTNPKVSKADYSTYVRQLLTSHGDFQALEWIPRVTHDQRTAFERSASELYPGFQISEISEEGVLVGAAERDIYFLVFYIEPTDGNESALGFDLASEMGRRVALEQARDSGQSSTSDPLKLVQEVNGAAAFLLYVPVYEGVEPPASVVGRRNRLLGFALGVFHINDMVEEAISILKPRGIDIWIDERSQDGELQQIYRHQSRIASQSIRAMASSDARFVKAETIKVAGGEWRIVTAPASGYFEPQLGYAAWVLLVGGVFTTLFIAIYVYSWQRQFRATQESDEHFRYLFENMAQGVVYQNVEGNITANNPAAERILGLERTELNGRHSNDSRWQAIHIDGSEFPFETHPSMVALHSGRVVKDVVMGVYNPIESGHRWILVNSVPEFEPDEKKPCQVITTFDDITDLKHATEEAEAQRDIAQSYLDIAGVMMLALDHDGNVMMINRKGLEIVGYNEDEVVGRNWFDLCISVTEQERLWGEVFTPLLSGQHQMGVITHENWIINSSGERRLIEWSNTVLQRDVEGKAIGTLSSGTDVTERRMGEEGLLLRNRAVEATLNGVLITDAIRPNNRITYVNPAFELITGYRAEEVIGKNPNFLQGMEQEQPELEKIRQAVAEHRTGSALLRNYRKDGSLFWNDLHVAPVQDENGRVTHYVGIINDVSEYKRYENQLEYQANHDDLTGLPNRNLMQDRLSQAIAYAHRYQRMAAVLFIDIDQFKVINDSLGHSVGDHMLKIFGDRLKTFAREGDTVARYGGDEFVMVFADVGSVDDIPPIANRLLVDVAQSIDYKDINLHITVSAGISIFPRDGSNSETLLKNADAAMYRAKELERNNFQFFTEELNTRVMERVTLESELRRAIENDELLLHYQPQVNLVSGKITGFEALLRWENPKHGLIPPNRFIPLAEDTGLIIPIGDWVLQTACAQAVAWREMGLPPVVMSINVSMHQLRSLEFNHTIAAALKRHQLPAEQLEIEVTESALMDDPEGVRKLLEKVRDMGVMIALDDLGTGYSSLSQLKHFPFGRLKIDQSFVAELVHETESAAIVRTIIAMSQGLGLNVIAEGVETESQLSILRRNGCYDIQGYYFSRSVESAQAQEMLQNGNVIDIPNDEGARTPTLLLVDDEPNILRALKRTLRDEGYHILAAESADEAFELLAQNEVDVIVSDQRMPKMNGVELLNIVKELYPDAVRMILSGYTDLDTVTEAVNRGWIYRFLAKPWDDQQLRGHIRDAFSSHMQ</sequence>
<dbReference type="InterPro" id="IPR029787">
    <property type="entry name" value="Nucleotide_cyclase"/>
</dbReference>
<dbReference type="InterPro" id="IPR000014">
    <property type="entry name" value="PAS"/>
</dbReference>
<feature type="domain" description="PAC" evidence="13">
    <location>
        <begin position="703"/>
        <end position="757"/>
    </location>
</feature>
<keyword evidence="5 10" id="KW-0812">Transmembrane</keyword>
<dbReference type="GO" id="GO:0071732">
    <property type="term" value="P:cellular response to nitric oxide"/>
    <property type="evidence" value="ECO:0007669"/>
    <property type="project" value="UniProtKB-ARBA"/>
</dbReference>
<dbReference type="InterPro" id="IPR001633">
    <property type="entry name" value="EAL_dom"/>
</dbReference>
<dbReference type="OrthoDB" id="9804951at2"/>
<dbReference type="SMART" id="SM00052">
    <property type="entry name" value="EAL"/>
    <property type="match status" value="1"/>
</dbReference>
<comment type="caution">
    <text evidence="17">The sequence shown here is derived from an EMBL/GenBank/DDBJ whole genome shotgun (WGS) entry which is preliminary data.</text>
</comment>
<dbReference type="SMART" id="SM00267">
    <property type="entry name" value="GGDEF"/>
    <property type="match status" value="1"/>
</dbReference>
<dbReference type="PANTHER" id="PTHR44757:SF2">
    <property type="entry name" value="BIOFILM ARCHITECTURE MAINTENANCE PROTEIN MBAA"/>
    <property type="match status" value="1"/>
</dbReference>
<dbReference type="EMBL" id="MPRL01000047">
    <property type="protein sequence ID" value="OOZ39600.1"/>
    <property type="molecule type" value="Genomic_DNA"/>
</dbReference>
<dbReference type="Pfam" id="PF08448">
    <property type="entry name" value="PAS_4"/>
    <property type="match status" value="1"/>
</dbReference>
<dbReference type="SUPFAM" id="SSF55785">
    <property type="entry name" value="PYP-like sensor domain (PAS domain)"/>
    <property type="match status" value="3"/>
</dbReference>
<name>A0A1T2L3L4_9GAMM</name>
<feature type="domain" description="Response regulatory" evidence="11">
    <location>
        <begin position="1199"/>
        <end position="1314"/>
    </location>
</feature>
<dbReference type="Proteomes" id="UP000191110">
    <property type="component" value="Unassembled WGS sequence"/>
</dbReference>
<dbReference type="GO" id="GO:0006355">
    <property type="term" value="P:regulation of DNA-templated transcription"/>
    <property type="evidence" value="ECO:0007669"/>
    <property type="project" value="InterPro"/>
</dbReference>
<dbReference type="InterPro" id="IPR006189">
    <property type="entry name" value="CHASE_dom"/>
</dbReference>
<keyword evidence="7 10" id="KW-0472">Membrane</keyword>
<dbReference type="InterPro" id="IPR035919">
    <property type="entry name" value="EAL_sf"/>
</dbReference>
<comment type="subcellular location">
    <subcellularLocation>
        <location evidence="2">Membrane</location>
    </subcellularLocation>
</comment>
<accession>A0A1T2L3L4</accession>
<evidence type="ECO:0000259" key="12">
    <source>
        <dbReference type="PROSITE" id="PS50112"/>
    </source>
</evidence>
<dbReference type="Gene3D" id="3.40.50.2300">
    <property type="match status" value="1"/>
</dbReference>
<dbReference type="InterPro" id="IPR013656">
    <property type="entry name" value="PAS_4"/>
</dbReference>
<dbReference type="InterPro" id="IPR042240">
    <property type="entry name" value="CHASE_sf"/>
</dbReference>
<dbReference type="SMART" id="SM00086">
    <property type="entry name" value="PAC"/>
    <property type="match status" value="3"/>
</dbReference>
<dbReference type="Pfam" id="PF13426">
    <property type="entry name" value="PAS_9"/>
    <property type="match status" value="1"/>
</dbReference>
<dbReference type="Gene3D" id="3.30.70.270">
    <property type="match status" value="1"/>
</dbReference>
<dbReference type="Pfam" id="PF00072">
    <property type="entry name" value="Response_reg"/>
    <property type="match status" value="1"/>
</dbReference>
<dbReference type="Pfam" id="PF03924">
    <property type="entry name" value="CHASE"/>
    <property type="match status" value="1"/>
</dbReference>
<dbReference type="InterPro" id="IPR052155">
    <property type="entry name" value="Biofilm_reg_signaling"/>
</dbReference>
<dbReference type="PROSITE" id="PS50839">
    <property type="entry name" value="CHASE"/>
    <property type="match status" value="1"/>
</dbReference>
<dbReference type="PROSITE" id="PS50113">
    <property type="entry name" value="PAC"/>
    <property type="match status" value="2"/>
</dbReference>
<evidence type="ECO:0000256" key="9">
    <source>
        <dbReference type="PROSITE-ProRule" id="PRU00169"/>
    </source>
</evidence>
<dbReference type="Gene3D" id="3.20.20.450">
    <property type="entry name" value="EAL domain"/>
    <property type="match status" value="1"/>
</dbReference>
<evidence type="ECO:0000259" key="15">
    <source>
        <dbReference type="PROSITE" id="PS50883"/>
    </source>
</evidence>
<evidence type="ECO:0000256" key="5">
    <source>
        <dbReference type="ARBA" id="ARBA00022692"/>
    </source>
</evidence>
<dbReference type="PROSITE" id="PS50110">
    <property type="entry name" value="RESPONSE_REGULATORY"/>
    <property type="match status" value="1"/>
</dbReference>
<evidence type="ECO:0000256" key="2">
    <source>
        <dbReference type="ARBA" id="ARBA00004370"/>
    </source>
</evidence>
<comment type="catalytic activity">
    <reaction evidence="8">
        <text>3',3'-c-di-GMP + H2O = 5'-phosphoguanylyl(3'-&gt;5')guanosine + H(+)</text>
        <dbReference type="Rhea" id="RHEA:24902"/>
        <dbReference type="ChEBI" id="CHEBI:15377"/>
        <dbReference type="ChEBI" id="CHEBI:15378"/>
        <dbReference type="ChEBI" id="CHEBI:58754"/>
        <dbReference type="ChEBI" id="CHEBI:58805"/>
        <dbReference type="EC" id="3.1.4.52"/>
    </reaction>
    <physiologicalReaction direction="left-to-right" evidence="8">
        <dbReference type="Rhea" id="RHEA:24903"/>
    </physiologicalReaction>
</comment>
<evidence type="ECO:0000256" key="8">
    <source>
        <dbReference type="ARBA" id="ARBA00051114"/>
    </source>
</evidence>